<organism evidence="1">
    <name type="scientific">marine sediment metagenome</name>
    <dbReference type="NCBI Taxonomy" id="412755"/>
    <lineage>
        <taxon>unclassified sequences</taxon>
        <taxon>metagenomes</taxon>
        <taxon>ecological metagenomes</taxon>
    </lineage>
</organism>
<dbReference type="EMBL" id="BARU01010556">
    <property type="protein sequence ID" value="GAH34314.1"/>
    <property type="molecule type" value="Genomic_DNA"/>
</dbReference>
<accession>X1FY90</accession>
<reference evidence="1" key="1">
    <citation type="journal article" date="2014" name="Front. Microbiol.">
        <title>High frequency of phylogenetically diverse reductive dehalogenase-homologous genes in deep subseafloor sedimentary metagenomes.</title>
        <authorList>
            <person name="Kawai M."/>
            <person name="Futagami T."/>
            <person name="Toyoda A."/>
            <person name="Takaki Y."/>
            <person name="Nishi S."/>
            <person name="Hori S."/>
            <person name="Arai W."/>
            <person name="Tsubouchi T."/>
            <person name="Morono Y."/>
            <person name="Uchiyama I."/>
            <person name="Ito T."/>
            <person name="Fujiyama A."/>
            <person name="Inagaki F."/>
            <person name="Takami H."/>
        </authorList>
    </citation>
    <scope>NUCLEOTIDE SEQUENCE</scope>
    <source>
        <strain evidence="1">Expedition CK06-06</strain>
    </source>
</reference>
<proteinExistence type="predicted"/>
<protein>
    <recommendedName>
        <fullName evidence="2">DUF1805 domain-containing protein</fullName>
    </recommendedName>
</protein>
<dbReference type="InterPro" id="IPR014931">
    <property type="entry name" value="DUF1805"/>
</dbReference>
<dbReference type="InterPro" id="IPR036493">
    <property type="entry name" value="YunC_sf"/>
</dbReference>
<dbReference type="SUPFAM" id="SSF102891">
    <property type="entry name" value="Hypothetical protein Ta1206"/>
    <property type="match status" value="1"/>
</dbReference>
<name>X1FY90_9ZZZZ</name>
<sequence length="102" mass="10606">MEVHTKTFQTPNGLVEGVQTKWAGFNILLVTGSKGFLACPAIDVDACEGYGVAAALVESAPDNPIGTLERFGNRKVTKANAKAQALGIKEGMAVVDAFALIA</sequence>
<dbReference type="Pfam" id="PF08827">
    <property type="entry name" value="DUF1805"/>
    <property type="match status" value="1"/>
</dbReference>
<evidence type="ECO:0000313" key="1">
    <source>
        <dbReference type="EMBL" id="GAH34314.1"/>
    </source>
</evidence>
<evidence type="ECO:0008006" key="2">
    <source>
        <dbReference type="Google" id="ProtNLM"/>
    </source>
</evidence>
<comment type="caution">
    <text evidence="1">The sequence shown here is derived from an EMBL/GenBank/DDBJ whole genome shotgun (WGS) entry which is preliminary data.</text>
</comment>
<dbReference type="AlphaFoldDB" id="X1FY90"/>
<dbReference type="Gene3D" id="3.30.1980.10">
    <property type="entry name" value="Hypothetical protein YunC"/>
    <property type="match status" value="1"/>
</dbReference>
<gene>
    <name evidence="1" type="ORF">S03H2_20095</name>
</gene>